<comment type="caution">
    <text evidence="3">The sequence shown here is derived from an EMBL/GenBank/DDBJ whole genome shotgun (WGS) entry which is preliminary data.</text>
</comment>
<dbReference type="STRING" id="46731.A0A3M6U4U7"/>
<dbReference type="GO" id="GO:0006895">
    <property type="term" value="P:Golgi to endosome transport"/>
    <property type="evidence" value="ECO:0007669"/>
    <property type="project" value="InterPro"/>
</dbReference>
<dbReference type="AlphaFoldDB" id="A0A3M6U4U7"/>
<dbReference type="InterPro" id="IPR040314">
    <property type="entry name" value="DOP1"/>
</dbReference>
<dbReference type="Pfam" id="PF24598">
    <property type="entry name" value="DOP1_C"/>
    <property type="match status" value="1"/>
</dbReference>
<dbReference type="EMBL" id="RCHS01002239">
    <property type="protein sequence ID" value="RMX48715.1"/>
    <property type="molecule type" value="Genomic_DNA"/>
</dbReference>
<evidence type="ECO:0000313" key="3">
    <source>
        <dbReference type="EMBL" id="RMX48715.1"/>
    </source>
</evidence>
<dbReference type="InterPro" id="IPR028082">
    <property type="entry name" value="Peripla_BP_I"/>
</dbReference>
<evidence type="ECO:0000259" key="2">
    <source>
        <dbReference type="Pfam" id="PF24598"/>
    </source>
</evidence>
<name>A0A3M6U4U7_POCDA</name>
<dbReference type="GO" id="GO:0005829">
    <property type="term" value="C:cytosol"/>
    <property type="evidence" value="ECO:0007669"/>
    <property type="project" value="GOC"/>
</dbReference>
<dbReference type="GO" id="GO:0005802">
    <property type="term" value="C:trans-Golgi network"/>
    <property type="evidence" value="ECO:0007669"/>
    <property type="project" value="TreeGrafter"/>
</dbReference>
<protein>
    <recommendedName>
        <fullName evidence="2">DOP1-like C-terminal domain-containing protein</fullName>
    </recommendedName>
</protein>
<evidence type="ECO:0000256" key="1">
    <source>
        <dbReference type="SAM" id="SignalP"/>
    </source>
</evidence>
<dbReference type="OrthoDB" id="17569at2759"/>
<sequence>MANQYQLLMCLFSYVLLTISNKTDHGNSTTKIDLYIGGLFGVNVKNGSWSTAGVIPALEMALEHVNSDPGILVDYQLKYVWNDSRVCSQCRRIFCSEVDQNRYVLPEIQERLAESLRLPQSPVVHEQIFLFFRVLTLRMSAQHLTPLWPTIVLEVVHVLLQMESDLGSDGKSHKQRMVVSELLLGSNGYVNYSQEKWLGLYIAVCKLLDLSQALPICWDKLLQKRIRDQVDDEELQRAPGEPLLTMCQIKSSGQLLLFFKCLSRDRYSGCGEMRAKSSKSKSSQSRS</sequence>
<reference evidence="3 4" key="1">
    <citation type="journal article" date="2018" name="Sci. Rep.">
        <title>Comparative analysis of the Pocillopora damicornis genome highlights role of immune system in coral evolution.</title>
        <authorList>
            <person name="Cunning R."/>
            <person name="Bay R.A."/>
            <person name="Gillette P."/>
            <person name="Baker A.C."/>
            <person name="Traylor-Knowles N."/>
        </authorList>
    </citation>
    <scope>NUCLEOTIDE SEQUENCE [LARGE SCALE GENOMIC DNA]</scope>
    <source>
        <strain evidence="3">RSMAS</strain>
        <tissue evidence="3">Whole animal</tissue>
    </source>
</reference>
<feature type="signal peptide" evidence="1">
    <location>
        <begin position="1"/>
        <end position="20"/>
    </location>
</feature>
<accession>A0A3M6U4U7</accession>
<proteinExistence type="predicted"/>
<feature type="chain" id="PRO_5018224976" description="DOP1-like C-terminal domain-containing protein" evidence="1">
    <location>
        <begin position="21"/>
        <end position="287"/>
    </location>
</feature>
<gene>
    <name evidence="3" type="ORF">pdam_00001582</name>
</gene>
<evidence type="ECO:0000313" key="4">
    <source>
        <dbReference type="Proteomes" id="UP000275408"/>
    </source>
</evidence>
<dbReference type="InterPro" id="IPR056457">
    <property type="entry name" value="DOP1_C"/>
</dbReference>
<keyword evidence="1" id="KW-0732">Signal</keyword>
<feature type="domain" description="DOP1-like C-terminal" evidence="2">
    <location>
        <begin position="93"/>
        <end position="174"/>
    </location>
</feature>
<dbReference type="PANTHER" id="PTHR14042:SF24">
    <property type="entry name" value="PROTEIN DOPEY-1 HOMOLOG"/>
    <property type="match status" value="1"/>
</dbReference>
<dbReference type="PANTHER" id="PTHR14042">
    <property type="entry name" value="DOPEY-RELATED"/>
    <property type="match status" value="1"/>
</dbReference>
<organism evidence="3 4">
    <name type="scientific">Pocillopora damicornis</name>
    <name type="common">Cauliflower coral</name>
    <name type="synonym">Millepora damicornis</name>
    <dbReference type="NCBI Taxonomy" id="46731"/>
    <lineage>
        <taxon>Eukaryota</taxon>
        <taxon>Metazoa</taxon>
        <taxon>Cnidaria</taxon>
        <taxon>Anthozoa</taxon>
        <taxon>Hexacorallia</taxon>
        <taxon>Scleractinia</taxon>
        <taxon>Astrocoeniina</taxon>
        <taxon>Pocilloporidae</taxon>
        <taxon>Pocillopora</taxon>
    </lineage>
</organism>
<dbReference type="Gene3D" id="3.40.50.2300">
    <property type="match status" value="1"/>
</dbReference>
<dbReference type="GO" id="GO:0005768">
    <property type="term" value="C:endosome"/>
    <property type="evidence" value="ECO:0007669"/>
    <property type="project" value="TreeGrafter"/>
</dbReference>
<keyword evidence="4" id="KW-1185">Reference proteome</keyword>
<dbReference type="Proteomes" id="UP000275408">
    <property type="component" value="Unassembled WGS sequence"/>
</dbReference>
<dbReference type="SUPFAM" id="SSF53822">
    <property type="entry name" value="Periplasmic binding protein-like I"/>
    <property type="match status" value="1"/>
</dbReference>